<feature type="region of interest" description="Disordered" evidence="1">
    <location>
        <begin position="38"/>
        <end position="116"/>
    </location>
</feature>
<evidence type="ECO:0000313" key="3">
    <source>
        <dbReference type="Proteomes" id="UP000275078"/>
    </source>
</evidence>
<evidence type="ECO:0000256" key="1">
    <source>
        <dbReference type="SAM" id="MobiDB-lite"/>
    </source>
</evidence>
<gene>
    <name evidence="2" type="ORF">BJ508DRAFT_305988</name>
</gene>
<dbReference type="Proteomes" id="UP000275078">
    <property type="component" value="Unassembled WGS sequence"/>
</dbReference>
<proteinExistence type="predicted"/>
<protein>
    <submittedName>
        <fullName evidence="2">Uncharacterized protein</fullName>
    </submittedName>
</protein>
<evidence type="ECO:0000313" key="2">
    <source>
        <dbReference type="EMBL" id="RPA82091.1"/>
    </source>
</evidence>
<dbReference type="EMBL" id="ML119674">
    <property type="protein sequence ID" value="RPA82091.1"/>
    <property type="molecule type" value="Genomic_DNA"/>
</dbReference>
<name>A0A3N4ICY0_ASCIM</name>
<feature type="compositionally biased region" description="Basic and acidic residues" evidence="1">
    <location>
        <begin position="74"/>
        <end position="84"/>
    </location>
</feature>
<accession>A0A3N4ICY0</accession>
<organism evidence="2 3">
    <name type="scientific">Ascobolus immersus RN42</name>
    <dbReference type="NCBI Taxonomy" id="1160509"/>
    <lineage>
        <taxon>Eukaryota</taxon>
        <taxon>Fungi</taxon>
        <taxon>Dikarya</taxon>
        <taxon>Ascomycota</taxon>
        <taxon>Pezizomycotina</taxon>
        <taxon>Pezizomycetes</taxon>
        <taxon>Pezizales</taxon>
        <taxon>Ascobolaceae</taxon>
        <taxon>Ascobolus</taxon>
    </lineage>
</organism>
<reference evidence="2 3" key="1">
    <citation type="journal article" date="2018" name="Nat. Ecol. Evol.">
        <title>Pezizomycetes genomes reveal the molecular basis of ectomycorrhizal truffle lifestyle.</title>
        <authorList>
            <person name="Murat C."/>
            <person name="Payen T."/>
            <person name="Noel B."/>
            <person name="Kuo A."/>
            <person name="Morin E."/>
            <person name="Chen J."/>
            <person name="Kohler A."/>
            <person name="Krizsan K."/>
            <person name="Balestrini R."/>
            <person name="Da Silva C."/>
            <person name="Montanini B."/>
            <person name="Hainaut M."/>
            <person name="Levati E."/>
            <person name="Barry K.W."/>
            <person name="Belfiori B."/>
            <person name="Cichocki N."/>
            <person name="Clum A."/>
            <person name="Dockter R.B."/>
            <person name="Fauchery L."/>
            <person name="Guy J."/>
            <person name="Iotti M."/>
            <person name="Le Tacon F."/>
            <person name="Lindquist E.A."/>
            <person name="Lipzen A."/>
            <person name="Malagnac F."/>
            <person name="Mello A."/>
            <person name="Molinier V."/>
            <person name="Miyauchi S."/>
            <person name="Poulain J."/>
            <person name="Riccioni C."/>
            <person name="Rubini A."/>
            <person name="Sitrit Y."/>
            <person name="Splivallo R."/>
            <person name="Traeger S."/>
            <person name="Wang M."/>
            <person name="Zifcakova L."/>
            <person name="Wipf D."/>
            <person name="Zambonelli A."/>
            <person name="Paolocci F."/>
            <person name="Nowrousian M."/>
            <person name="Ottonello S."/>
            <person name="Baldrian P."/>
            <person name="Spatafora J.W."/>
            <person name="Henrissat B."/>
            <person name="Nagy L.G."/>
            <person name="Aury J.M."/>
            <person name="Wincker P."/>
            <person name="Grigoriev I.V."/>
            <person name="Bonfante P."/>
            <person name="Martin F.M."/>
        </authorList>
    </citation>
    <scope>NUCLEOTIDE SEQUENCE [LARGE SCALE GENOMIC DNA]</scope>
    <source>
        <strain evidence="2 3">RN42</strain>
    </source>
</reference>
<sequence length="116" mass="12010">MTVIGLIACVSAQGHRESLDTACNGNKACVVKSTIHARQSGAGEGLNGSKPSIVGRQRTPGEALNGARPPKYNGRSEPKIEKRQKGGNGLNGNKPKVVGRQKKGNALNGAKPKIDG</sequence>
<dbReference type="AlphaFoldDB" id="A0A3N4ICY0"/>
<keyword evidence="3" id="KW-1185">Reference proteome</keyword>